<proteinExistence type="predicted"/>
<reference evidence="1" key="1">
    <citation type="journal article" date="2021" name="Nat. Commun.">
        <title>Genetic determinants of endophytism in the Arabidopsis root mycobiome.</title>
        <authorList>
            <person name="Mesny F."/>
            <person name="Miyauchi S."/>
            <person name="Thiergart T."/>
            <person name="Pickel B."/>
            <person name="Atanasova L."/>
            <person name="Karlsson M."/>
            <person name="Huettel B."/>
            <person name="Barry K.W."/>
            <person name="Haridas S."/>
            <person name="Chen C."/>
            <person name="Bauer D."/>
            <person name="Andreopoulos W."/>
            <person name="Pangilinan J."/>
            <person name="LaButti K."/>
            <person name="Riley R."/>
            <person name="Lipzen A."/>
            <person name="Clum A."/>
            <person name="Drula E."/>
            <person name="Henrissat B."/>
            <person name="Kohler A."/>
            <person name="Grigoriev I.V."/>
            <person name="Martin F.M."/>
            <person name="Hacquard S."/>
        </authorList>
    </citation>
    <scope>NUCLEOTIDE SEQUENCE</scope>
    <source>
        <strain evidence="1">FSSC 5 MPI-SDFR-AT-0091</strain>
    </source>
</reference>
<dbReference type="InterPro" id="IPR036291">
    <property type="entry name" value="NAD(P)-bd_dom_sf"/>
</dbReference>
<dbReference type="EMBL" id="JAGTJS010000001">
    <property type="protein sequence ID" value="KAH7276263.1"/>
    <property type="molecule type" value="Genomic_DNA"/>
</dbReference>
<comment type="caution">
    <text evidence="1">The sequence shown here is derived from an EMBL/GenBank/DDBJ whole genome shotgun (WGS) entry which is preliminary data.</text>
</comment>
<dbReference type="AlphaFoldDB" id="A0A9P9RF67"/>
<dbReference type="Gene3D" id="3.90.25.10">
    <property type="entry name" value="UDP-galactose 4-epimerase, domain 1"/>
    <property type="match status" value="1"/>
</dbReference>
<keyword evidence="2" id="KW-1185">Reference proteome</keyword>
<dbReference type="Proteomes" id="UP000736672">
    <property type="component" value="Unassembled WGS sequence"/>
</dbReference>
<gene>
    <name evidence="1" type="ORF">B0J15DRAFT_458381</name>
</gene>
<dbReference type="SUPFAM" id="SSF51735">
    <property type="entry name" value="NAD(P)-binding Rossmann-fold domains"/>
    <property type="match status" value="1"/>
</dbReference>
<sequence length="188" mass="20821">MDRPDSWPHGLGQDRVLGYRNTDSSAKDVIISPALANPTWMTKLRLLWPLRELSATKSSLEEAAAYETEQLIRAAKAVIEHPEKTKGKIVPVVAEHIPVTTALEAWEKVTGKSAIYGEVSDAHFEKTFGPWGTEMVNQLPFSEQFPRWDALFPERTVTIEQLGIQDQIVGAEGGLSSIKKTAGLEQLI</sequence>
<dbReference type="Gene3D" id="3.40.50.720">
    <property type="entry name" value="NAD(P)-binding Rossmann-like Domain"/>
    <property type="match status" value="1"/>
</dbReference>
<name>A0A9P9RF67_FUSSL</name>
<protein>
    <submittedName>
        <fullName evidence="1">Uncharacterized protein</fullName>
    </submittedName>
</protein>
<accession>A0A9P9RF67</accession>
<organism evidence="1 2">
    <name type="scientific">Fusarium solani</name>
    <name type="common">Filamentous fungus</name>
    <dbReference type="NCBI Taxonomy" id="169388"/>
    <lineage>
        <taxon>Eukaryota</taxon>
        <taxon>Fungi</taxon>
        <taxon>Dikarya</taxon>
        <taxon>Ascomycota</taxon>
        <taxon>Pezizomycotina</taxon>
        <taxon>Sordariomycetes</taxon>
        <taxon>Hypocreomycetidae</taxon>
        <taxon>Hypocreales</taxon>
        <taxon>Nectriaceae</taxon>
        <taxon>Fusarium</taxon>
        <taxon>Fusarium solani species complex</taxon>
    </lineage>
</organism>
<evidence type="ECO:0000313" key="2">
    <source>
        <dbReference type="Proteomes" id="UP000736672"/>
    </source>
</evidence>
<dbReference type="OrthoDB" id="300709at2759"/>
<evidence type="ECO:0000313" key="1">
    <source>
        <dbReference type="EMBL" id="KAH7276263.1"/>
    </source>
</evidence>